<protein>
    <submittedName>
        <fullName evidence="2">Outer membrane lipoprotein</fullName>
    </submittedName>
</protein>
<evidence type="ECO:0000256" key="1">
    <source>
        <dbReference type="SAM" id="SignalP"/>
    </source>
</evidence>
<comment type="caution">
    <text evidence="2">The sequence shown here is derived from an EMBL/GenBank/DDBJ whole genome shotgun (WGS) entry which is preliminary data.</text>
</comment>
<dbReference type="PROSITE" id="PS51257">
    <property type="entry name" value="PROKAR_LIPOPROTEIN"/>
    <property type="match status" value="1"/>
</dbReference>
<dbReference type="EMBL" id="VLKN01000003">
    <property type="protein sequence ID" value="TWI03475.1"/>
    <property type="molecule type" value="Genomic_DNA"/>
</dbReference>
<keyword evidence="2" id="KW-0449">Lipoprotein</keyword>
<dbReference type="GO" id="GO:0019867">
    <property type="term" value="C:outer membrane"/>
    <property type="evidence" value="ECO:0007669"/>
    <property type="project" value="InterPro"/>
</dbReference>
<keyword evidence="3" id="KW-1185">Reference proteome</keyword>
<dbReference type="PANTHER" id="PTHR37530:SF1">
    <property type="entry name" value="OUTER MEMBRANE PROTEIN SLP"/>
    <property type="match status" value="1"/>
</dbReference>
<feature type="chain" id="PRO_5022002638" evidence="1">
    <location>
        <begin position="21"/>
        <end position="169"/>
    </location>
</feature>
<dbReference type="RefSeq" id="WP_144898802.1">
    <property type="nucleotide sequence ID" value="NZ_VLKN01000003.1"/>
</dbReference>
<dbReference type="PANTHER" id="PTHR37530">
    <property type="entry name" value="OUTER MEMBRANE PROTEIN SLP"/>
    <property type="match status" value="1"/>
</dbReference>
<dbReference type="OrthoDB" id="5295757at2"/>
<gene>
    <name evidence="2" type="ORF">IP90_01286</name>
</gene>
<evidence type="ECO:0000313" key="3">
    <source>
        <dbReference type="Proteomes" id="UP000315167"/>
    </source>
</evidence>
<dbReference type="Pfam" id="PF03843">
    <property type="entry name" value="Slp"/>
    <property type="match status" value="1"/>
</dbReference>
<evidence type="ECO:0000313" key="2">
    <source>
        <dbReference type="EMBL" id="TWI03475.1"/>
    </source>
</evidence>
<dbReference type="AlphaFoldDB" id="A0A562L7B3"/>
<dbReference type="Proteomes" id="UP000315167">
    <property type="component" value="Unassembled WGS sequence"/>
</dbReference>
<reference evidence="2 3" key="1">
    <citation type="journal article" date="2015" name="Stand. Genomic Sci.">
        <title>Genomic Encyclopedia of Bacterial and Archaeal Type Strains, Phase III: the genomes of soil and plant-associated and newly described type strains.</title>
        <authorList>
            <person name="Whitman W.B."/>
            <person name="Woyke T."/>
            <person name="Klenk H.P."/>
            <person name="Zhou Y."/>
            <person name="Lilburn T.G."/>
            <person name="Beck B.J."/>
            <person name="De Vos P."/>
            <person name="Vandamme P."/>
            <person name="Eisen J.A."/>
            <person name="Garrity G."/>
            <person name="Hugenholtz P."/>
            <person name="Kyrpides N.C."/>
        </authorList>
    </citation>
    <scope>NUCLEOTIDE SEQUENCE [LARGE SCALE GENOMIC DNA]</scope>
    <source>
        <strain evidence="2 3">CGMCC 1.10821</strain>
    </source>
</reference>
<name>A0A562L7B3_9GAMM</name>
<dbReference type="InterPro" id="IPR004658">
    <property type="entry name" value="OMP_Slp"/>
</dbReference>
<proteinExistence type="predicted"/>
<keyword evidence="1" id="KW-0732">Signal</keyword>
<organism evidence="2 3">
    <name type="scientific">Luteimonas cucumeris</name>
    <dbReference type="NCBI Taxonomy" id="985012"/>
    <lineage>
        <taxon>Bacteria</taxon>
        <taxon>Pseudomonadati</taxon>
        <taxon>Pseudomonadota</taxon>
        <taxon>Gammaproteobacteria</taxon>
        <taxon>Lysobacterales</taxon>
        <taxon>Lysobacteraceae</taxon>
        <taxon>Luteimonas</taxon>
    </lineage>
</organism>
<accession>A0A562L7B3</accession>
<feature type="signal peptide" evidence="1">
    <location>
        <begin position="1"/>
        <end position="20"/>
    </location>
</feature>
<sequence length="169" mass="18841">MKLRILAIAALAGLSGACMTVPPQLQGDVIQITPAQAREVGRPGLPVRWGGRIVATRPLGDRTCFEVIGSELSVYGRPRHMTEDGSGRFVACTAGYYDPAVFLKNRELTVIGRLDGFEAPPPGTFSYDRPRVVADSIHLWPPAPHQDPRYPYQRRPWPWWGWGWGDGRY</sequence>